<evidence type="ECO:0000256" key="1">
    <source>
        <dbReference type="ARBA" id="ARBA00022729"/>
    </source>
</evidence>
<proteinExistence type="predicted"/>
<accession>A0A8X7XJ95</accession>
<gene>
    <name evidence="7" type="primary">Tva3_1</name>
    <name evidence="7" type="ORF">GTO96_0022890</name>
</gene>
<dbReference type="AlphaFoldDB" id="A0A8X7XJ95"/>
<keyword evidence="1" id="KW-0732">Signal</keyword>
<dbReference type="InterPro" id="IPR036179">
    <property type="entry name" value="Ig-like_dom_sf"/>
</dbReference>
<keyword evidence="8" id="KW-1185">Reference proteome</keyword>
<dbReference type="InterPro" id="IPR013106">
    <property type="entry name" value="Ig_V-set"/>
</dbReference>
<keyword evidence="2" id="KW-1064">Adaptive immunity</keyword>
<dbReference type="Proteomes" id="UP000886611">
    <property type="component" value="Unassembled WGS sequence"/>
</dbReference>
<keyword evidence="5" id="KW-1279">T cell receptor</keyword>
<evidence type="ECO:0000256" key="4">
    <source>
        <dbReference type="ARBA" id="ARBA00023319"/>
    </source>
</evidence>
<dbReference type="EMBL" id="JAATIS010000147">
    <property type="protein sequence ID" value="KAG2470195.1"/>
    <property type="molecule type" value="Genomic_DNA"/>
</dbReference>
<dbReference type="PROSITE" id="PS50835">
    <property type="entry name" value="IG_LIKE"/>
    <property type="match status" value="1"/>
</dbReference>
<evidence type="ECO:0000256" key="5">
    <source>
        <dbReference type="ARBA" id="ARBA00043266"/>
    </source>
</evidence>
<protein>
    <submittedName>
        <fullName evidence="7">TVA3 protein</fullName>
    </submittedName>
</protein>
<dbReference type="InterPro" id="IPR051287">
    <property type="entry name" value="TCR_variable_region"/>
</dbReference>
<dbReference type="PANTHER" id="PTHR19367">
    <property type="entry name" value="T-CELL RECEPTOR ALPHA CHAIN V REGION"/>
    <property type="match status" value="1"/>
</dbReference>
<dbReference type="InterPro" id="IPR003599">
    <property type="entry name" value="Ig_sub"/>
</dbReference>
<evidence type="ECO:0000259" key="6">
    <source>
        <dbReference type="PROSITE" id="PS50835"/>
    </source>
</evidence>
<dbReference type="InterPro" id="IPR007110">
    <property type="entry name" value="Ig-like_dom"/>
</dbReference>
<keyword evidence="5" id="KW-0391">Immunity</keyword>
<feature type="non-terminal residue" evidence="7">
    <location>
        <position position="1"/>
    </location>
</feature>
<evidence type="ECO:0000313" key="7">
    <source>
        <dbReference type="EMBL" id="KAG2470195.1"/>
    </source>
</evidence>
<dbReference type="GO" id="GO:0002250">
    <property type="term" value="P:adaptive immune response"/>
    <property type="evidence" value="ECO:0007669"/>
    <property type="project" value="UniProtKB-KW"/>
</dbReference>
<dbReference type="Pfam" id="PF07686">
    <property type="entry name" value="V-set"/>
    <property type="match status" value="1"/>
</dbReference>
<dbReference type="Gene3D" id="2.60.40.10">
    <property type="entry name" value="Immunoglobulins"/>
    <property type="match status" value="1"/>
</dbReference>
<reference evidence="7 8" key="1">
    <citation type="journal article" date="2021" name="Cell">
        <title>Tracing the genetic footprints of vertebrate landing in non-teleost ray-finned fishes.</title>
        <authorList>
            <person name="Bi X."/>
            <person name="Wang K."/>
            <person name="Yang L."/>
            <person name="Pan H."/>
            <person name="Jiang H."/>
            <person name="Wei Q."/>
            <person name="Fang M."/>
            <person name="Yu H."/>
            <person name="Zhu C."/>
            <person name="Cai Y."/>
            <person name="He Y."/>
            <person name="Gan X."/>
            <person name="Zeng H."/>
            <person name="Yu D."/>
            <person name="Zhu Y."/>
            <person name="Jiang H."/>
            <person name="Qiu Q."/>
            <person name="Yang H."/>
            <person name="Zhang Y.E."/>
            <person name="Wang W."/>
            <person name="Zhu M."/>
            <person name="He S."/>
            <person name="Zhang G."/>
        </authorList>
    </citation>
    <scope>NUCLEOTIDE SEQUENCE [LARGE SCALE GENOMIC DNA]</scope>
    <source>
        <strain evidence="7">Bchr_013</strain>
    </source>
</reference>
<name>A0A8X7XJ95_POLSE</name>
<dbReference type="SMART" id="SM00409">
    <property type="entry name" value="IG"/>
    <property type="match status" value="1"/>
</dbReference>
<dbReference type="PANTHER" id="PTHR19367:SF18">
    <property type="entry name" value="T CELL RECEPTOR ALPHA VARIABLE 16"/>
    <property type="match status" value="1"/>
</dbReference>
<dbReference type="GO" id="GO:0042101">
    <property type="term" value="C:T cell receptor complex"/>
    <property type="evidence" value="ECO:0007669"/>
    <property type="project" value="UniProtKB-KW"/>
</dbReference>
<dbReference type="SMART" id="SM00406">
    <property type="entry name" value="IGv"/>
    <property type="match status" value="1"/>
</dbReference>
<feature type="domain" description="Ig-like" evidence="6">
    <location>
        <begin position="79"/>
        <end position="194"/>
    </location>
</feature>
<dbReference type="SUPFAM" id="SSF48726">
    <property type="entry name" value="Immunoglobulin"/>
    <property type="match status" value="1"/>
</dbReference>
<evidence type="ECO:0000256" key="3">
    <source>
        <dbReference type="ARBA" id="ARBA00023170"/>
    </source>
</evidence>
<keyword evidence="4" id="KW-0393">Immunoglobulin domain</keyword>
<comment type="caution">
    <text evidence="7">The sequence shown here is derived from an EMBL/GenBank/DDBJ whole genome shotgun (WGS) entry which is preliminary data.</text>
</comment>
<organism evidence="7 8">
    <name type="scientific">Polypterus senegalus</name>
    <name type="common">Senegal bichir</name>
    <dbReference type="NCBI Taxonomy" id="55291"/>
    <lineage>
        <taxon>Eukaryota</taxon>
        <taxon>Metazoa</taxon>
        <taxon>Chordata</taxon>
        <taxon>Craniata</taxon>
        <taxon>Vertebrata</taxon>
        <taxon>Euteleostomi</taxon>
        <taxon>Actinopterygii</taxon>
        <taxon>Polypteriformes</taxon>
        <taxon>Polypteridae</taxon>
        <taxon>Polypterus</taxon>
    </lineage>
</organism>
<feature type="non-terminal residue" evidence="7">
    <location>
        <position position="196"/>
    </location>
</feature>
<dbReference type="InterPro" id="IPR013783">
    <property type="entry name" value="Ig-like_fold"/>
</dbReference>
<keyword evidence="3" id="KW-0675">Receptor</keyword>
<evidence type="ECO:0000256" key="2">
    <source>
        <dbReference type="ARBA" id="ARBA00023130"/>
    </source>
</evidence>
<sequence length="196" mass="21851">MRKEQRSPAQKLYPSSHMLWNAPQTTACQIKQLIKHILTHFGLCCSPNPAVSHVDYSFALHASNVFDGNNTSFNVIEIPASGLIISDSVTNTEKEVSSAEGLAVTLNCSYSTTDSYPVLNWYRRYPNHAMQFILYKGARSSRDDYKAEFARGRFSSTTGQYSTKLQISALSLSDSAIYYCALRPTVLYSAQALNKI</sequence>
<evidence type="ECO:0000313" key="8">
    <source>
        <dbReference type="Proteomes" id="UP000886611"/>
    </source>
</evidence>